<accession>A0AA88AP58</accession>
<evidence type="ECO:0000313" key="2">
    <source>
        <dbReference type="Proteomes" id="UP001187192"/>
    </source>
</evidence>
<evidence type="ECO:0000313" key="1">
    <source>
        <dbReference type="EMBL" id="GMN56315.1"/>
    </source>
</evidence>
<dbReference type="Proteomes" id="UP001187192">
    <property type="component" value="Unassembled WGS sequence"/>
</dbReference>
<dbReference type="AlphaFoldDB" id="A0AA88AP58"/>
<comment type="caution">
    <text evidence="1">The sequence shown here is derived from an EMBL/GenBank/DDBJ whole genome shotgun (WGS) entry which is preliminary data.</text>
</comment>
<reference evidence="1" key="1">
    <citation type="submission" date="2023-07" db="EMBL/GenBank/DDBJ databases">
        <title>draft genome sequence of fig (Ficus carica).</title>
        <authorList>
            <person name="Takahashi T."/>
            <person name="Nishimura K."/>
        </authorList>
    </citation>
    <scope>NUCLEOTIDE SEQUENCE</scope>
</reference>
<dbReference type="EMBL" id="BTGU01000063">
    <property type="protein sequence ID" value="GMN56315.1"/>
    <property type="molecule type" value="Genomic_DNA"/>
</dbReference>
<protein>
    <submittedName>
        <fullName evidence="1">Uncharacterized protein</fullName>
    </submittedName>
</protein>
<sequence>MGQALDEHGNVKWHKLISLDNVLGGNTSELSPMSRVCKFRKLPTELGNFHFFSIPHNLKYLK</sequence>
<gene>
    <name evidence="1" type="ORF">TIFTF001_025428</name>
</gene>
<proteinExistence type="predicted"/>
<organism evidence="1 2">
    <name type="scientific">Ficus carica</name>
    <name type="common">Common fig</name>
    <dbReference type="NCBI Taxonomy" id="3494"/>
    <lineage>
        <taxon>Eukaryota</taxon>
        <taxon>Viridiplantae</taxon>
        <taxon>Streptophyta</taxon>
        <taxon>Embryophyta</taxon>
        <taxon>Tracheophyta</taxon>
        <taxon>Spermatophyta</taxon>
        <taxon>Magnoliopsida</taxon>
        <taxon>eudicotyledons</taxon>
        <taxon>Gunneridae</taxon>
        <taxon>Pentapetalae</taxon>
        <taxon>rosids</taxon>
        <taxon>fabids</taxon>
        <taxon>Rosales</taxon>
        <taxon>Moraceae</taxon>
        <taxon>Ficeae</taxon>
        <taxon>Ficus</taxon>
    </lineage>
</organism>
<keyword evidence="2" id="KW-1185">Reference proteome</keyword>
<name>A0AA88AP58_FICCA</name>